<dbReference type="GO" id="GO:0000045">
    <property type="term" value="P:autophagosome assembly"/>
    <property type="evidence" value="ECO:0007669"/>
    <property type="project" value="TreeGrafter"/>
</dbReference>
<dbReference type="GO" id="GO:0019786">
    <property type="term" value="F:protein-phosphatidylethanolamide deconjugating activity"/>
    <property type="evidence" value="ECO:0007669"/>
    <property type="project" value="InterPro"/>
</dbReference>
<organism evidence="14 15">
    <name type="scientific">Zygosaccharomyces rouxii</name>
    <dbReference type="NCBI Taxonomy" id="4956"/>
    <lineage>
        <taxon>Eukaryota</taxon>
        <taxon>Fungi</taxon>
        <taxon>Dikarya</taxon>
        <taxon>Ascomycota</taxon>
        <taxon>Saccharomycotina</taxon>
        <taxon>Saccharomycetes</taxon>
        <taxon>Saccharomycetales</taxon>
        <taxon>Saccharomycetaceae</taxon>
        <taxon>Zygosaccharomyces</taxon>
    </lineage>
</organism>
<dbReference type="InterPro" id="IPR038765">
    <property type="entry name" value="Papain-like_cys_pep_sf"/>
</dbReference>
<dbReference type="OrthoDB" id="2960936at2759"/>
<sequence length="489" mass="54189">MDYLSKMSIQSDDRGGNGDSDQNEANQEDYVLLGESYPASSFNNNNGAGEEDRNASEPYLARFLGGLFSKNTNENPDFLLDVKSRLHFTYRTRFIPIPAVPGGPSPLSFHFLIRENPINAIENAINNPACFNTDVGWGCMIRTGQSLLGNAVQIAQMGREYRVGSDLRAEEISIIDWFVDVPDAPFSIHNFVSKGMELSGKRPGEWFGPAATSRSIQSLIRGFKQCGIDDCQISVSSGDVYEEDVMEVFKKSENSRILFLLGVKLGIDAVNEFYWSDIKRLLGSKFSVGIAGGRPSSSLYFIGYQGDELLYLDPHTAQPFLSPSNQQRSFYDSCHSSGYGKLAIQDLDPSMLIGILVSGKEEFREWKQEVKDSHIINILEKKPGPMESVFDGDLDSFSMPENDGFNDKNTIVDGDYVDIRAAIKHSGSASSCEKDDGFQDIHCKKQHIVVIGDRSCSTTSQDVEVEKVLVEHETVGVSEPQRNETADIL</sequence>
<evidence type="ECO:0000256" key="3">
    <source>
        <dbReference type="ARBA" id="ARBA00022448"/>
    </source>
</evidence>
<comment type="caution">
    <text evidence="14">The sequence shown here is derived from an EMBL/GenBank/DDBJ whole genome shotgun (WGS) entry which is preliminary data.</text>
</comment>
<dbReference type="SUPFAM" id="SSF54001">
    <property type="entry name" value="Cysteine proteinases"/>
    <property type="match status" value="1"/>
</dbReference>
<dbReference type="GO" id="GO:0005634">
    <property type="term" value="C:nucleus"/>
    <property type="evidence" value="ECO:0007669"/>
    <property type="project" value="UniProtKB-SubCell"/>
</dbReference>
<keyword evidence="7" id="KW-0788">Thiol protease</keyword>
<evidence type="ECO:0000256" key="1">
    <source>
        <dbReference type="ARBA" id="ARBA00004329"/>
    </source>
</evidence>
<evidence type="ECO:0000256" key="6">
    <source>
        <dbReference type="ARBA" id="ARBA00022801"/>
    </source>
</evidence>
<dbReference type="Pfam" id="PF03416">
    <property type="entry name" value="Peptidase_C54"/>
    <property type="match status" value="1"/>
</dbReference>
<evidence type="ECO:0000313" key="14">
    <source>
        <dbReference type="EMBL" id="GAV55343.1"/>
    </source>
</evidence>
<dbReference type="GO" id="GO:0035973">
    <property type="term" value="P:aggrephagy"/>
    <property type="evidence" value="ECO:0007669"/>
    <property type="project" value="TreeGrafter"/>
</dbReference>
<gene>
    <name evidence="14" type="ORF">ZYGR_0AS06670</name>
</gene>
<evidence type="ECO:0000313" key="15">
    <source>
        <dbReference type="Proteomes" id="UP000187013"/>
    </source>
</evidence>
<evidence type="ECO:0000256" key="12">
    <source>
        <dbReference type="SAM" id="MobiDB-lite"/>
    </source>
</evidence>
<dbReference type="EMBL" id="BDGX01000045">
    <property type="protein sequence ID" value="GAV55343.1"/>
    <property type="molecule type" value="Genomic_DNA"/>
</dbReference>
<evidence type="ECO:0000256" key="8">
    <source>
        <dbReference type="ARBA" id="ARBA00022927"/>
    </source>
</evidence>
<reference evidence="14 15" key="1">
    <citation type="submission" date="2016-08" db="EMBL/GenBank/DDBJ databases">
        <title>Draft genome sequence of allopolyploid Zygosaccharomyces rouxii.</title>
        <authorList>
            <person name="Watanabe J."/>
            <person name="Uehara K."/>
            <person name="Mogi Y."/>
            <person name="Tsukioka Y."/>
        </authorList>
    </citation>
    <scope>NUCLEOTIDE SEQUENCE [LARGE SCALE GENOMIC DNA]</scope>
    <source>
        <strain evidence="14 15">NBRC 110957</strain>
    </source>
</reference>
<proteinExistence type="inferred from homology"/>
<evidence type="ECO:0000256" key="4">
    <source>
        <dbReference type="ARBA" id="ARBA00022490"/>
    </source>
</evidence>
<accession>A0A1Q3AIL7</accession>
<comment type="function">
    <text evidence="11">Required for selective autophagic degradation of the nucleus (nucleophagy) as well as for mitophagy which contributes to regulate mitochondrial quantity and quality by eliminating the mitochondria to a basal level to fulfill cellular energy requirements and preventing excess ROS production.</text>
</comment>
<evidence type="ECO:0000256" key="9">
    <source>
        <dbReference type="ARBA" id="ARBA00023006"/>
    </source>
</evidence>
<dbReference type="GO" id="GO:0034727">
    <property type="term" value="P:piecemeal microautophagy of the nucleus"/>
    <property type="evidence" value="ECO:0007669"/>
    <property type="project" value="TreeGrafter"/>
</dbReference>
<dbReference type="GO" id="GO:0016485">
    <property type="term" value="P:protein processing"/>
    <property type="evidence" value="ECO:0007669"/>
    <property type="project" value="TreeGrafter"/>
</dbReference>
<comment type="similarity">
    <text evidence="2 11">Belongs to the peptidase C54 family.</text>
</comment>
<dbReference type="GO" id="GO:0015031">
    <property type="term" value="P:protein transport"/>
    <property type="evidence" value="ECO:0007669"/>
    <property type="project" value="UniProtKB-KW"/>
</dbReference>
<dbReference type="Proteomes" id="UP000187013">
    <property type="component" value="Unassembled WGS sequence"/>
</dbReference>
<keyword evidence="8" id="KW-0653">Protein transport</keyword>
<evidence type="ECO:0000256" key="5">
    <source>
        <dbReference type="ARBA" id="ARBA00022670"/>
    </source>
</evidence>
<dbReference type="EC" id="3.4.22.-" evidence="11"/>
<keyword evidence="5 11" id="KW-0645">Protease</keyword>
<dbReference type="AlphaFoldDB" id="A0A1Q3AIL7"/>
<evidence type="ECO:0000256" key="10">
    <source>
        <dbReference type="ARBA" id="ARBA00029362"/>
    </source>
</evidence>
<dbReference type="GO" id="GO:0000407">
    <property type="term" value="C:phagophore assembly site"/>
    <property type="evidence" value="ECO:0007669"/>
    <property type="project" value="UniProtKB-SubCell"/>
</dbReference>
<keyword evidence="3" id="KW-0813">Transport</keyword>
<evidence type="ECO:0000256" key="7">
    <source>
        <dbReference type="ARBA" id="ARBA00022807"/>
    </source>
</evidence>
<keyword evidence="6 11" id="KW-0378">Hydrolase</keyword>
<protein>
    <recommendedName>
        <fullName evidence="11">Cysteine protease</fullName>
        <ecNumber evidence="11">3.4.22.-</ecNumber>
    </recommendedName>
</protein>
<dbReference type="PANTHER" id="PTHR22624">
    <property type="entry name" value="CYSTEINE PROTEASE ATG4"/>
    <property type="match status" value="1"/>
</dbReference>
<evidence type="ECO:0000259" key="13">
    <source>
        <dbReference type="Pfam" id="PF03416"/>
    </source>
</evidence>
<comment type="subcellular location">
    <subcellularLocation>
        <location evidence="11">Nucleus</location>
    </subcellularLocation>
    <subcellularLocation>
        <location evidence="11">Cytoplasm</location>
    </subcellularLocation>
    <subcellularLocation>
        <location evidence="1">Preautophagosomal structure</location>
    </subcellularLocation>
</comment>
<keyword evidence="4 11" id="KW-0963">Cytoplasm</keyword>
<dbReference type="PANTHER" id="PTHR22624:SF49">
    <property type="entry name" value="CYSTEINE PROTEASE"/>
    <property type="match status" value="1"/>
</dbReference>
<comment type="catalytic activity">
    <reaction evidence="10">
        <text>[protein]-C-terminal L-amino acid-glycyl-phosphatidylethanolamide + H2O = [protein]-C-terminal L-amino acid-glycine + a 1,2-diacyl-sn-glycero-3-phosphoethanolamine</text>
        <dbReference type="Rhea" id="RHEA:67548"/>
        <dbReference type="Rhea" id="RHEA-COMP:17323"/>
        <dbReference type="Rhea" id="RHEA-COMP:17324"/>
        <dbReference type="ChEBI" id="CHEBI:15377"/>
        <dbReference type="ChEBI" id="CHEBI:64612"/>
        <dbReference type="ChEBI" id="CHEBI:172940"/>
        <dbReference type="ChEBI" id="CHEBI:172941"/>
    </reaction>
    <physiologicalReaction direction="left-to-right" evidence="10">
        <dbReference type="Rhea" id="RHEA:67549"/>
    </physiologicalReaction>
</comment>
<feature type="domain" description="Peptidase C54 catalytic" evidence="13">
    <location>
        <begin position="77"/>
        <end position="368"/>
    </location>
</feature>
<name>A0A1Q3AIL7_ZYGRO</name>
<evidence type="ECO:0000256" key="11">
    <source>
        <dbReference type="RuleBase" id="RU363115"/>
    </source>
</evidence>
<dbReference type="InterPro" id="IPR046792">
    <property type="entry name" value="Peptidase_C54_cat"/>
</dbReference>
<dbReference type="GO" id="GO:0004197">
    <property type="term" value="F:cysteine-type endopeptidase activity"/>
    <property type="evidence" value="ECO:0007669"/>
    <property type="project" value="TreeGrafter"/>
</dbReference>
<dbReference type="InterPro" id="IPR005078">
    <property type="entry name" value="Peptidase_C54"/>
</dbReference>
<dbReference type="GO" id="GO:0000423">
    <property type="term" value="P:mitophagy"/>
    <property type="evidence" value="ECO:0007669"/>
    <property type="project" value="TreeGrafter"/>
</dbReference>
<feature type="region of interest" description="Disordered" evidence="12">
    <location>
        <begin position="1"/>
        <end position="30"/>
    </location>
</feature>
<keyword evidence="11" id="KW-0539">Nucleus</keyword>
<evidence type="ECO:0000256" key="2">
    <source>
        <dbReference type="ARBA" id="ARBA00010958"/>
    </source>
</evidence>
<keyword evidence="9" id="KW-0072">Autophagy</keyword>